<evidence type="ECO:0000256" key="7">
    <source>
        <dbReference type="HAMAP-Rule" id="MF_00966"/>
    </source>
</evidence>
<feature type="binding site" evidence="7">
    <location>
        <position position="218"/>
    </location>
    <ligand>
        <name>substrate</name>
    </ligand>
</feature>
<gene>
    <name evidence="7 10" type="primary">zwf</name>
    <name evidence="10" type="ORF">R0135_05140</name>
</gene>
<feature type="binding site" evidence="7">
    <location>
        <position position="53"/>
    </location>
    <ligand>
        <name>NADP(+)</name>
        <dbReference type="ChEBI" id="CHEBI:58349"/>
    </ligand>
</feature>
<keyword evidence="6 7" id="KW-0119">Carbohydrate metabolism</keyword>
<dbReference type="RefSeq" id="WP_407349186.1">
    <property type="nucleotide sequence ID" value="NZ_CP136864.1"/>
</dbReference>
<evidence type="ECO:0000256" key="1">
    <source>
        <dbReference type="ARBA" id="ARBA00004937"/>
    </source>
</evidence>
<evidence type="ECO:0000313" key="11">
    <source>
        <dbReference type="Proteomes" id="UP001626537"/>
    </source>
</evidence>
<evidence type="ECO:0000259" key="8">
    <source>
        <dbReference type="Pfam" id="PF00479"/>
    </source>
</evidence>
<feature type="domain" description="Glucose-6-phosphate dehydrogenase C-terminal" evidence="9">
    <location>
        <begin position="191"/>
        <end position="492"/>
    </location>
</feature>
<evidence type="ECO:0000313" key="10">
    <source>
        <dbReference type="EMBL" id="WOJ94550.1"/>
    </source>
</evidence>
<evidence type="ECO:0000259" key="9">
    <source>
        <dbReference type="Pfam" id="PF02781"/>
    </source>
</evidence>
<name>A0ABZ0I5T9_9GAMM</name>
<dbReference type="EC" id="1.1.1.49" evidence="7"/>
<feature type="binding site" evidence="7">
    <location>
        <position position="150"/>
    </location>
    <ligand>
        <name>NADP(+)</name>
        <dbReference type="ChEBI" id="CHEBI:58349"/>
    </ligand>
</feature>
<dbReference type="InterPro" id="IPR019796">
    <property type="entry name" value="G6P_DH_AS"/>
</dbReference>
<dbReference type="InterPro" id="IPR001282">
    <property type="entry name" value="G6P_DH"/>
</dbReference>
<feature type="binding site" evidence="7">
    <location>
        <position position="343"/>
    </location>
    <ligand>
        <name>substrate</name>
    </ligand>
</feature>
<evidence type="ECO:0000256" key="4">
    <source>
        <dbReference type="ARBA" id="ARBA00022857"/>
    </source>
</evidence>
<evidence type="ECO:0000256" key="6">
    <source>
        <dbReference type="ARBA" id="ARBA00023277"/>
    </source>
</evidence>
<dbReference type="InterPro" id="IPR022675">
    <property type="entry name" value="G6P_DH_C"/>
</dbReference>
<dbReference type="NCBIfam" id="TIGR00871">
    <property type="entry name" value="zwf"/>
    <property type="match status" value="1"/>
</dbReference>
<dbReference type="PANTHER" id="PTHR23429">
    <property type="entry name" value="GLUCOSE-6-PHOSPHATE 1-DEHYDROGENASE G6PD"/>
    <property type="match status" value="1"/>
</dbReference>
<dbReference type="PIRSF" id="PIRSF000110">
    <property type="entry name" value="G6PD"/>
    <property type="match status" value="1"/>
</dbReference>
<keyword evidence="11" id="KW-1185">Reference proteome</keyword>
<dbReference type="HAMAP" id="MF_00966">
    <property type="entry name" value="G6PD"/>
    <property type="match status" value="1"/>
</dbReference>
<dbReference type="EMBL" id="CP136864">
    <property type="protein sequence ID" value="WOJ94550.1"/>
    <property type="molecule type" value="Genomic_DNA"/>
</dbReference>
<dbReference type="SUPFAM" id="SSF55347">
    <property type="entry name" value="Glyceraldehyde-3-phosphate dehydrogenase-like, C-terminal domain"/>
    <property type="match status" value="1"/>
</dbReference>
<comment type="function">
    <text evidence="7">Catalyzes the oxidation of glucose 6-phosphate to 6-phosphogluconolactone.</text>
</comment>
<proteinExistence type="inferred from homology"/>
<dbReference type="InterPro" id="IPR022674">
    <property type="entry name" value="G6P_DH_NAD-bd"/>
</dbReference>
<feature type="domain" description="Glucose-6-phosphate dehydrogenase NAD-binding" evidence="8">
    <location>
        <begin position="17"/>
        <end position="189"/>
    </location>
</feature>
<dbReference type="PRINTS" id="PR00079">
    <property type="entry name" value="G6PDHDRGNASE"/>
</dbReference>
<dbReference type="PANTHER" id="PTHR23429:SF0">
    <property type="entry name" value="GLUCOSE-6-PHOSPHATE 1-DEHYDROGENASE"/>
    <property type="match status" value="1"/>
</dbReference>
<reference evidence="10 11" key="1">
    <citation type="submission" date="2023-10" db="EMBL/GenBank/DDBJ databases">
        <title>Two novel species belonging to the OM43/NOR5 clade.</title>
        <authorList>
            <person name="Park M."/>
        </authorList>
    </citation>
    <scope>NUCLEOTIDE SEQUENCE [LARGE SCALE GENOMIC DNA]</scope>
    <source>
        <strain evidence="10 11">IMCC43200</strain>
    </source>
</reference>
<dbReference type="Pfam" id="PF02781">
    <property type="entry name" value="G6PD_C"/>
    <property type="match status" value="1"/>
</dbReference>
<comment type="similarity">
    <text evidence="2 7">Belongs to the glucose-6-phosphate dehydrogenase family.</text>
</comment>
<keyword evidence="3 7" id="KW-0313">Glucose metabolism</keyword>
<feature type="binding site" evidence="7">
    <location>
        <position position="180"/>
    </location>
    <ligand>
        <name>substrate</name>
    </ligand>
</feature>
<feature type="binding site" evidence="7">
    <location>
        <position position="184"/>
    </location>
    <ligand>
        <name>substrate</name>
    </ligand>
</feature>
<evidence type="ECO:0000256" key="2">
    <source>
        <dbReference type="ARBA" id="ARBA00009975"/>
    </source>
</evidence>
<evidence type="ECO:0000256" key="3">
    <source>
        <dbReference type="ARBA" id="ARBA00022526"/>
    </source>
</evidence>
<dbReference type="InterPro" id="IPR036291">
    <property type="entry name" value="NAD(P)-bd_dom_sf"/>
</dbReference>
<dbReference type="Proteomes" id="UP001626537">
    <property type="component" value="Chromosome"/>
</dbReference>
<comment type="catalytic activity">
    <reaction evidence="7">
        <text>D-glucose 6-phosphate + NADP(+) = 6-phospho-D-glucono-1,5-lactone + NADPH + H(+)</text>
        <dbReference type="Rhea" id="RHEA:15841"/>
        <dbReference type="ChEBI" id="CHEBI:15378"/>
        <dbReference type="ChEBI" id="CHEBI:57783"/>
        <dbReference type="ChEBI" id="CHEBI:57955"/>
        <dbReference type="ChEBI" id="CHEBI:58349"/>
        <dbReference type="ChEBI" id="CHEBI:61548"/>
        <dbReference type="EC" id="1.1.1.49"/>
    </reaction>
</comment>
<protein>
    <recommendedName>
        <fullName evidence="7">Glucose-6-phosphate 1-dehydrogenase</fullName>
        <shortName evidence="7">G6PD</shortName>
        <ecNumber evidence="7">1.1.1.49</ecNumber>
    </recommendedName>
</protein>
<keyword evidence="4 7" id="KW-0521">NADP</keyword>
<dbReference type="Gene3D" id="3.40.50.720">
    <property type="entry name" value="NAD(P)-binding Rossmann-like Domain"/>
    <property type="match status" value="1"/>
</dbReference>
<feature type="binding site" evidence="7">
    <location>
        <position position="237"/>
    </location>
    <ligand>
        <name>substrate</name>
    </ligand>
</feature>
<accession>A0ABZ0I5T9</accession>
<evidence type="ECO:0000256" key="5">
    <source>
        <dbReference type="ARBA" id="ARBA00023002"/>
    </source>
</evidence>
<feature type="binding site" evidence="7">
    <location>
        <position position="348"/>
    </location>
    <ligand>
        <name>substrate</name>
    </ligand>
</feature>
<comment type="pathway">
    <text evidence="1 7">Carbohydrate degradation; pentose phosphate pathway; D-ribulose 5-phosphate from D-glucose 6-phosphate (oxidative stage): step 1/3.</text>
</comment>
<feature type="binding site" evidence="7">
    <location>
        <begin position="96"/>
        <end position="97"/>
    </location>
    <ligand>
        <name>NADP(+)</name>
        <dbReference type="ChEBI" id="CHEBI:58349"/>
    </ligand>
</feature>
<keyword evidence="5 7" id="KW-0560">Oxidoreductase</keyword>
<comment type="caution">
    <text evidence="7">Lacks conserved residue(s) required for the propagation of feature annotation.</text>
</comment>
<dbReference type="Pfam" id="PF00479">
    <property type="entry name" value="G6PD_N"/>
    <property type="match status" value="1"/>
</dbReference>
<dbReference type="Gene3D" id="3.30.360.10">
    <property type="entry name" value="Dihydrodipicolinate Reductase, domain 2"/>
    <property type="match status" value="1"/>
</dbReference>
<organism evidence="10 11">
    <name type="scientific">Congregibacter variabilis</name>
    <dbReference type="NCBI Taxonomy" id="3081200"/>
    <lineage>
        <taxon>Bacteria</taxon>
        <taxon>Pseudomonadati</taxon>
        <taxon>Pseudomonadota</taxon>
        <taxon>Gammaproteobacteria</taxon>
        <taxon>Cellvibrionales</taxon>
        <taxon>Halieaceae</taxon>
        <taxon>Congregibacter</taxon>
    </lineage>
</organism>
<dbReference type="PROSITE" id="PS00069">
    <property type="entry name" value="G6P_DEHYDROGENASE"/>
    <property type="match status" value="1"/>
</dbReference>
<sequence length="493" mass="56131">MSTTTVDHMDAGMDLLIFGARGDLSARKLFPALYHLDNCELLPAGVRIHALAREDISLETFLNDIKARVRKYVDDSRWSEEQWAHYASRFVYHRIDFSSADDFSALSHMLTQSRAALFYLATPPSLFGPICEHLGATGCLSGDRRLLLEKPIGHDLESCKDVNDKVAEYFSEEAIYRVDHYLGKETVQNLLVMRFGNRFINTQWDQGCVDHVQITVAEPIGIEGRWSYYDGVGQLRDMVQNHMMQLLCLVAMEPPNSMTAEGIRDEKVKIVRALRPIDESNVQDHAVRGQYAAGWLRGESVPGYLEEDDCPAQDSQTETYVALKAFIDNWRWAGVPFYLRTGKRMPEKLTEIVITYKALPHNIFAGAGSEDVPNRLVIRLQPNEGIEMQMVSKQHSLRNKMGLVTKNLNLDFLSSSALDRIPDAYERLFLDAINADQSLFVGREEIEESWRWCDELIDAWQKRAPTLQPYQAGSWGPTKGELLIEKDGRSWHV</sequence>
<dbReference type="SUPFAM" id="SSF51735">
    <property type="entry name" value="NAD(P)-binding Rossmann-fold domains"/>
    <property type="match status" value="1"/>
</dbReference>
<feature type="active site" description="Proton acceptor" evidence="7">
    <location>
        <position position="242"/>
    </location>
</feature>